<sequence length="902" mass="100035">MACEPMSIIGQGLRDINFDSKGNSNQSSEGRTHRFISMASAQGCSHEIARDVDERFAMTGSWSSWSHYDGLSTIKQSEGLYAPLETFSRCPPADFIFFSDGLGSEQDLRISAQACSARYYVADLTARVTIGRGNSIVDVDEQDFVRNRVLLPTTAVNIQAFEKVFFAPWTMYFGPAGRTSSGSTDGPVDVLFAVSDSDVTFMINNSTWVEQAARFKQRFFGETVHEALLAQDQPGFEINEGTINTTRRRIVTVPSVAIALEVAVVTVSMSALWYRSSGTMTFESQALRHLQLRQVPKIFIGYQSMSPHDGNTAAADILTNLFTKLRTNWLYSASIALSLNASDPPWSQKGWSFVPVDFESSSLQNNPKLQAYLKHQTSSAYTESDLAVPRINTNVSLDTAAIRARIDCTPHDTTTHPELWLTLHDLSNSSKWNPGTVPLGLDRAWELGYGAGPSGAPGHEQFIFANNTTTFDPSELVRYTSFFANKKLITCCAGNSSDTPIGEASVGYWSPNLNKYERERNFTVKWIHGSTVSGIRETQNANWHNDDTTYSRLLWSAPPKMAALNCAPIIEMTNASVVVDYSSGRILNFTIKDNIIDDPFAWSDVFVVRGSTPMSDFNEEPTPIHVSLSHGVLFLSALLDAADVGDLAGAPVVYGENLENTSDLAFTIRTPGLNLDYMSYSMFSQVNGDRNALLESERLNEVANLVFSTYFQHYVSSNLSMTEGGWAYSPLNDRIPDDLAAIVSDTDTGISHSPIQSTLYGNQSTSLRFTTSVEIVKMSKGALWVSLVSLCCLLLILAIVINRSRKDFDKLLRNIETLAEIAVLLTASHWLSQVDEQDHEEYQTCGRFGEVELGWHKGPEGRDFWGFEATRSGNEFNQEEMTELNDLRLNLDEVEAQRPDTR</sequence>
<accession>A0A2P7YDA1</accession>
<evidence type="ECO:0000313" key="3">
    <source>
        <dbReference type="Proteomes" id="UP000243723"/>
    </source>
</evidence>
<keyword evidence="1" id="KW-0472">Membrane</keyword>
<dbReference type="AlphaFoldDB" id="A0A2P7YDA1"/>
<keyword evidence="3" id="KW-1185">Reference proteome</keyword>
<evidence type="ECO:0000256" key="1">
    <source>
        <dbReference type="SAM" id="Phobius"/>
    </source>
</evidence>
<dbReference type="OrthoDB" id="3248909at2759"/>
<organism evidence="2 3">
    <name type="scientific">Elsinoe australis</name>
    <dbReference type="NCBI Taxonomy" id="40998"/>
    <lineage>
        <taxon>Eukaryota</taxon>
        <taxon>Fungi</taxon>
        <taxon>Dikarya</taxon>
        <taxon>Ascomycota</taxon>
        <taxon>Pezizomycotina</taxon>
        <taxon>Dothideomycetes</taxon>
        <taxon>Dothideomycetidae</taxon>
        <taxon>Myriangiales</taxon>
        <taxon>Elsinoaceae</taxon>
        <taxon>Elsinoe</taxon>
    </lineage>
</organism>
<dbReference type="Proteomes" id="UP000243723">
    <property type="component" value="Unassembled WGS sequence"/>
</dbReference>
<comment type="caution">
    <text evidence="2">The sequence shown here is derived from an EMBL/GenBank/DDBJ whole genome shotgun (WGS) entry which is preliminary data.</text>
</comment>
<keyword evidence="1" id="KW-0812">Transmembrane</keyword>
<proteinExistence type="predicted"/>
<keyword evidence="1" id="KW-1133">Transmembrane helix</keyword>
<name>A0A2P7YDA1_9PEZI</name>
<dbReference type="EMBL" id="NHZQ01000447">
    <property type="protein sequence ID" value="PSK33924.1"/>
    <property type="molecule type" value="Genomic_DNA"/>
</dbReference>
<evidence type="ECO:0000313" key="2">
    <source>
        <dbReference type="EMBL" id="PSK33924.1"/>
    </source>
</evidence>
<feature type="transmembrane region" description="Helical" evidence="1">
    <location>
        <begin position="781"/>
        <end position="801"/>
    </location>
</feature>
<gene>
    <name evidence="2" type="ORF">B9Z65_8250</name>
</gene>
<reference evidence="2 3" key="1">
    <citation type="submission" date="2017-05" db="EMBL/GenBank/DDBJ databases">
        <title>Draft genome sequence of Elsinoe australis.</title>
        <authorList>
            <person name="Cheng Q."/>
        </authorList>
    </citation>
    <scope>NUCLEOTIDE SEQUENCE [LARGE SCALE GENOMIC DNA]</scope>
    <source>
        <strain evidence="2 3">NL1</strain>
    </source>
</reference>
<protein>
    <submittedName>
        <fullName evidence="2">Uncharacterized protein</fullName>
    </submittedName>
</protein>